<evidence type="ECO:0000313" key="8">
    <source>
        <dbReference type="EMBL" id="SBT24398.1"/>
    </source>
</evidence>
<feature type="transmembrane region" description="Helical" evidence="6">
    <location>
        <begin position="15"/>
        <end position="36"/>
    </location>
</feature>
<evidence type="ECO:0000256" key="2">
    <source>
        <dbReference type="ARBA" id="ARBA00022723"/>
    </source>
</evidence>
<dbReference type="RefSeq" id="WP_067750492.1">
    <property type="nucleotide sequence ID" value="NZ_LT907988.1"/>
</dbReference>
<keyword evidence="6" id="KW-0472">Membrane</keyword>
<evidence type="ECO:0000256" key="1">
    <source>
        <dbReference type="ARBA" id="ARBA00022617"/>
    </source>
</evidence>
<feature type="transmembrane region" description="Helical" evidence="6">
    <location>
        <begin position="139"/>
        <end position="156"/>
    </location>
</feature>
<evidence type="ECO:0000256" key="5">
    <source>
        <dbReference type="SAM" id="MobiDB-lite"/>
    </source>
</evidence>
<dbReference type="OrthoDB" id="9765171at2"/>
<dbReference type="AlphaFoldDB" id="A0A1C3JZ16"/>
<feature type="transmembrane region" description="Helical" evidence="6">
    <location>
        <begin position="57"/>
        <end position="78"/>
    </location>
</feature>
<dbReference type="GO" id="GO:0009055">
    <property type="term" value="F:electron transfer activity"/>
    <property type="evidence" value="ECO:0007669"/>
    <property type="project" value="InterPro"/>
</dbReference>
<dbReference type="Gene3D" id="1.10.760.10">
    <property type="entry name" value="Cytochrome c-like domain"/>
    <property type="match status" value="1"/>
</dbReference>
<name>A0A1C3JZ16_9BURK</name>
<sequence length="473" mass="50285">MLHELGIAAALGLRWLHWIAVAAALYGVLRTAAAIWQSRAWAGSDAKTRLRPRTQASLRWLVGGAWLALGCAVAWPVVYAASVSGPQPPGVWASMALAAQGWFPSWSELGQWHPAWVSSWRPDAGVPPGSRALARGEQAAAWLGAAYLAGAGVVFARQASWRLAAAMVVVACLLLAPGTPRPELVLAPATPHTFRQPPTDFDAGRILAGARHYQQLCASCHGAKGRGDGPLAARQPRWPSVLGPALFEHRHAGDLHWSVRQGLGNGTEGKAGASHAYGAALSSQEAWNVLDYLRAGAAGAELADHPGWRQALPAPDMALRCARLPQVQRLRDLRGQRVRIHAAHAGTPPVMPDPRLIDVVLRPGDPLHGPPGSDVGWADCGVPDAVSAAAWQAYAWVAGREAAQLDGAQFLVDRGGWLRAYQAPGDTLAWSAPDTMCEPGEIAPDQRTGEGLSDTLQRIDAQPVRPPLFRARS</sequence>
<dbReference type="InterPro" id="IPR036909">
    <property type="entry name" value="Cyt_c-like_dom_sf"/>
</dbReference>
<evidence type="ECO:0000313" key="9">
    <source>
        <dbReference type="EMBL" id="SOE47901.1"/>
    </source>
</evidence>
<protein>
    <submittedName>
        <fullName evidence="8">Cytochrome c, mono-and diheme variants</fullName>
    </submittedName>
</protein>
<dbReference type="KEGG" id="odi:ODI_R1111"/>
<dbReference type="SUPFAM" id="SSF46626">
    <property type="entry name" value="Cytochrome c"/>
    <property type="match status" value="1"/>
</dbReference>
<keyword evidence="10" id="KW-1185">Reference proteome</keyword>
<dbReference type="EMBL" id="FLRC01000008">
    <property type="protein sequence ID" value="SBT24398.1"/>
    <property type="molecule type" value="Genomic_DNA"/>
</dbReference>
<accession>A0A1C3JZ16</accession>
<gene>
    <name evidence="8" type="ORF">ODI_02558</name>
    <name evidence="9" type="ORF">ODI_R1111</name>
</gene>
<organism evidence="8 10">
    <name type="scientific">Orrella dioscoreae</name>
    <dbReference type="NCBI Taxonomy" id="1851544"/>
    <lineage>
        <taxon>Bacteria</taxon>
        <taxon>Pseudomonadati</taxon>
        <taxon>Pseudomonadota</taxon>
        <taxon>Betaproteobacteria</taxon>
        <taxon>Burkholderiales</taxon>
        <taxon>Alcaligenaceae</taxon>
        <taxon>Orrella</taxon>
    </lineage>
</organism>
<dbReference type="GO" id="GO:0020037">
    <property type="term" value="F:heme binding"/>
    <property type="evidence" value="ECO:0007669"/>
    <property type="project" value="InterPro"/>
</dbReference>
<evidence type="ECO:0000313" key="10">
    <source>
        <dbReference type="Proteomes" id="UP000078558"/>
    </source>
</evidence>
<evidence type="ECO:0000256" key="3">
    <source>
        <dbReference type="ARBA" id="ARBA00023004"/>
    </source>
</evidence>
<feature type="region of interest" description="Disordered" evidence="5">
    <location>
        <begin position="441"/>
        <end position="473"/>
    </location>
</feature>
<dbReference type="Pfam" id="PF13442">
    <property type="entry name" value="Cytochrome_CBB3"/>
    <property type="match status" value="1"/>
</dbReference>
<dbReference type="PROSITE" id="PS51007">
    <property type="entry name" value="CYTC"/>
    <property type="match status" value="1"/>
</dbReference>
<dbReference type="GO" id="GO:0046872">
    <property type="term" value="F:metal ion binding"/>
    <property type="evidence" value="ECO:0007669"/>
    <property type="project" value="UniProtKB-KW"/>
</dbReference>
<reference evidence="9 10" key="2">
    <citation type="submission" date="2017-08" db="EMBL/GenBank/DDBJ databases">
        <authorList>
            <person name="de Groot N.N."/>
        </authorList>
    </citation>
    <scope>NUCLEOTIDE SEQUENCE [LARGE SCALE GENOMIC DNA]</scope>
    <source>
        <strain evidence="9">Orrdi1</strain>
    </source>
</reference>
<evidence type="ECO:0000256" key="6">
    <source>
        <dbReference type="SAM" id="Phobius"/>
    </source>
</evidence>
<evidence type="ECO:0000259" key="7">
    <source>
        <dbReference type="PROSITE" id="PS51007"/>
    </source>
</evidence>
<keyword evidence="2 4" id="KW-0479">Metal-binding</keyword>
<reference evidence="8 10" key="1">
    <citation type="submission" date="2016-06" db="EMBL/GenBank/DDBJ databases">
        <authorList>
            <person name="Kjaerup R.B."/>
            <person name="Dalgaard T.S."/>
            <person name="Juul-Madsen H.R."/>
        </authorList>
    </citation>
    <scope>NUCLEOTIDE SEQUENCE [LARGE SCALE GENOMIC DNA]</scope>
    <source>
        <strain evidence="8">Orrdi1</strain>
    </source>
</reference>
<keyword evidence="1 4" id="KW-0349">Heme</keyword>
<proteinExistence type="predicted"/>
<dbReference type="STRING" id="1851544.ODI_02558"/>
<dbReference type="Proteomes" id="UP000078558">
    <property type="component" value="Chromosome I"/>
</dbReference>
<dbReference type="EMBL" id="LT907988">
    <property type="protein sequence ID" value="SOE47901.1"/>
    <property type="molecule type" value="Genomic_DNA"/>
</dbReference>
<feature type="domain" description="Cytochrome c" evidence="7">
    <location>
        <begin position="204"/>
        <end position="297"/>
    </location>
</feature>
<feature type="transmembrane region" description="Helical" evidence="6">
    <location>
        <begin position="163"/>
        <end position="180"/>
    </location>
</feature>
<evidence type="ECO:0000256" key="4">
    <source>
        <dbReference type="PROSITE-ProRule" id="PRU00433"/>
    </source>
</evidence>
<dbReference type="InterPro" id="IPR009056">
    <property type="entry name" value="Cyt_c-like_dom"/>
</dbReference>
<keyword evidence="3 4" id="KW-0408">Iron</keyword>
<keyword evidence="6" id="KW-1133">Transmembrane helix</keyword>
<keyword evidence="6" id="KW-0812">Transmembrane</keyword>